<keyword evidence="5" id="KW-0804">Transcription</keyword>
<evidence type="ECO:0000256" key="5">
    <source>
        <dbReference type="ARBA" id="ARBA00023163"/>
    </source>
</evidence>
<dbReference type="Pfam" id="PF00249">
    <property type="entry name" value="Myb_DNA-binding"/>
    <property type="match status" value="2"/>
</dbReference>
<name>A0A3S3QHZ9_9MAGN</name>
<reference evidence="9 10" key="1">
    <citation type="journal article" date="2019" name="Nat. Plants">
        <title>Stout camphor tree genome fills gaps in understanding of flowering plant genome evolution.</title>
        <authorList>
            <person name="Chaw S.M."/>
            <person name="Liu Y.C."/>
            <person name="Wu Y.W."/>
            <person name="Wang H.Y."/>
            <person name="Lin C.I."/>
            <person name="Wu C.S."/>
            <person name="Ke H.M."/>
            <person name="Chang L.Y."/>
            <person name="Hsu C.Y."/>
            <person name="Yang H.T."/>
            <person name="Sudianto E."/>
            <person name="Hsu M.H."/>
            <person name="Wu K.P."/>
            <person name="Wang L.N."/>
            <person name="Leebens-Mack J.H."/>
            <person name="Tsai I.J."/>
        </authorList>
    </citation>
    <scope>NUCLEOTIDE SEQUENCE [LARGE SCALE GENOMIC DNA]</scope>
    <source>
        <strain evidence="10">cv. Chaw 1501</strain>
        <tissue evidence="9">Young leaves</tissue>
    </source>
</reference>
<dbReference type="GO" id="GO:0005634">
    <property type="term" value="C:nucleus"/>
    <property type="evidence" value="ECO:0007669"/>
    <property type="project" value="UniProtKB-SubCell"/>
</dbReference>
<dbReference type="AlphaFoldDB" id="A0A3S3QHZ9"/>
<sequence>MSSATKRGCKQDEEDTELRRGPWTLDEDTLLIHYIACHGEGRWNLAARSSGLKRTGKSCRLRWLNYLKPDVKRGNLTPEEQLVILELHSKWGNRWSKIAQQLPGRTDNEIKNYWRTRVQKQARQLKIDANSSRFKDMIRLLWMPRLLEKMTSPPSIQSLNPTSTLLNFVPQSYPSPPELLSASEQNTVTTSCYSHKSFSENCSPSISSNSMNTTQLPQISEFPTSPKDFGNIDHTQLLKEYCYVDESFDLEDLHLSSTSTAALNYPTSDFSMTQNICVDDMVDSLWNMDELWQFRKLQGRCI</sequence>
<feature type="domain" description="HTH myb-type" evidence="8">
    <location>
        <begin position="68"/>
        <end position="122"/>
    </location>
</feature>
<dbReference type="SMART" id="SM00717">
    <property type="entry name" value="SANT"/>
    <property type="match status" value="2"/>
</dbReference>
<dbReference type="PROSITE" id="PS50090">
    <property type="entry name" value="MYB_LIKE"/>
    <property type="match status" value="2"/>
</dbReference>
<evidence type="ECO:0000313" key="9">
    <source>
        <dbReference type="EMBL" id="RWR85346.1"/>
    </source>
</evidence>
<dbReference type="OrthoDB" id="2143914at2759"/>
<evidence type="ECO:0000256" key="4">
    <source>
        <dbReference type="ARBA" id="ARBA00023125"/>
    </source>
</evidence>
<proteinExistence type="predicted"/>
<dbReference type="PROSITE" id="PS51294">
    <property type="entry name" value="HTH_MYB"/>
    <property type="match status" value="2"/>
</dbReference>
<accession>A0A3S3QHZ9</accession>
<dbReference type="GO" id="GO:0043565">
    <property type="term" value="F:sequence-specific DNA binding"/>
    <property type="evidence" value="ECO:0007669"/>
    <property type="project" value="InterPro"/>
</dbReference>
<gene>
    <name evidence="9" type="ORF">CKAN_01420800</name>
</gene>
<dbReference type="FunFam" id="1.10.10.60:FF:000107">
    <property type="entry name" value="MYB transcription factor"/>
    <property type="match status" value="1"/>
</dbReference>
<evidence type="ECO:0000256" key="3">
    <source>
        <dbReference type="ARBA" id="ARBA00023015"/>
    </source>
</evidence>
<dbReference type="Gene3D" id="1.10.10.60">
    <property type="entry name" value="Homeodomain-like"/>
    <property type="match status" value="2"/>
</dbReference>
<dbReference type="PANTHER" id="PTHR45675:SF30">
    <property type="entry name" value="TRANSCRIPTION FACTOR MYB62"/>
    <property type="match status" value="1"/>
</dbReference>
<feature type="domain" description="HTH myb-type" evidence="8">
    <location>
        <begin position="15"/>
        <end position="67"/>
    </location>
</feature>
<comment type="caution">
    <text evidence="9">The sequence shown here is derived from an EMBL/GenBank/DDBJ whole genome shotgun (WGS) entry which is preliminary data.</text>
</comment>
<evidence type="ECO:0000313" key="10">
    <source>
        <dbReference type="Proteomes" id="UP000283530"/>
    </source>
</evidence>
<dbReference type="InterPro" id="IPR044676">
    <property type="entry name" value="EOBI/EOBII-like_plant"/>
</dbReference>
<keyword evidence="10" id="KW-1185">Reference proteome</keyword>
<dbReference type="EMBL" id="QPKB01000005">
    <property type="protein sequence ID" value="RWR85346.1"/>
    <property type="molecule type" value="Genomic_DNA"/>
</dbReference>
<dbReference type="InterPro" id="IPR009057">
    <property type="entry name" value="Homeodomain-like_sf"/>
</dbReference>
<dbReference type="InterPro" id="IPR017930">
    <property type="entry name" value="Myb_dom"/>
</dbReference>
<evidence type="ECO:0000259" key="8">
    <source>
        <dbReference type="PROSITE" id="PS51294"/>
    </source>
</evidence>
<keyword evidence="6" id="KW-0539">Nucleus</keyword>
<organism evidence="9 10">
    <name type="scientific">Cinnamomum micranthum f. kanehirae</name>
    <dbReference type="NCBI Taxonomy" id="337451"/>
    <lineage>
        <taxon>Eukaryota</taxon>
        <taxon>Viridiplantae</taxon>
        <taxon>Streptophyta</taxon>
        <taxon>Embryophyta</taxon>
        <taxon>Tracheophyta</taxon>
        <taxon>Spermatophyta</taxon>
        <taxon>Magnoliopsida</taxon>
        <taxon>Magnoliidae</taxon>
        <taxon>Laurales</taxon>
        <taxon>Lauraceae</taxon>
        <taxon>Cinnamomum</taxon>
    </lineage>
</organism>
<evidence type="ECO:0000256" key="2">
    <source>
        <dbReference type="ARBA" id="ARBA00022737"/>
    </source>
</evidence>
<evidence type="ECO:0000256" key="6">
    <source>
        <dbReference type="ARBA" id="ARBA00023242"/>
    </source>
</evidence>
<dbReference type="SMR" id="A0A3S3QHZ9"/>
<dbReference type="FunFam" id="1.10.10.60:FF:000011">
    <property type="entry name" value="Myb transcription factor"/>
    <property type="match status" value="1"/>
</dbReference>
<comment type="subcellular location">
    <subcellularLocation>
        <location evidence="1">Nucleus</location>
    </subcellularLocation>
</comment>
<feature type="domain" description="Myb-like" evidence="7">
    <location>
        <begin position="68"/>
        <end position="118"/>
    </location>
</feature>
<dbReference type="CDD" id="cd00167">
    <property type="entry name" value="SANT"/>
    <property type="match status" value="2"/>
</dbReference>
<dbReference type="GO" id="GO:0003700">
    <property type="term" value="F:DNA-binding transcription factor activity"/>
    <property type="evidence" value="ECO:0007669"/>
    <property type="project" value="InterPro"/>
</dbReference>
<protein>
    <submittedName>
        <fullName evidence="9">Transcription factor MYB108-like protein</fullName>
    </submittedName>
</protein>
<keyword evidence="2" id="KW-0677">Repeat</keyword>
<feature type="domain" description="Myb-like" evidence="7">
    <location>
        <begin position="15"/>
        <end position="67"/>
    </location>
</feature>
<dbReference type="PANTHER" id="PTHR45675">
    <property type="entry name" value="MYB TRANSCRIPTION FACTOR-RELATED-RELATED"/>
    <property type="match status" value="1"/>
</dbReference>
<keyword evidence="4" id="KW-0238">DNA-binding</keyword>
<dbReference type="Proteomes" id="UP000283530">
    <property type="component" value="Unassembled WGS sequence"/>
</dbReference>
<evidence type="ECO:0000259" key="7">
    <source>
        <dbReference type="PROSITE" id="PS50090"/>
    </source>
</evidence>
<dbReference type="InterPro" id="IPR001005">
    <property type="entry name" value="SANT/Myb"/>
</dbReference>
<keyword evidence="3" id="KW-0805">Transcription regulation</keyword>
<evidence type="ECO:0000256" key="1">
    <source>
        <dbReference type="ARBA" id="ARBA00004123"/>
    </source>
</evidence>
<dbReference type="SUPFAM" id="SSF46689">
    <property type="entry name" value="Homeodomain-like"/>
    <property type="match status" value="1"/>
</dbReference>